<sequence>MTSFPRYVAGTRISFERPEERITGAALSARRRSFRQHNAGASQRDKQRKKEDEKPGRGREVNAGKEGTSLIANVSAVGMSSGPDGEHATKNTSELFTEPPSSSVRLISC</sequence>
<proteinExistence type="predicted"/>
<comment type="caution">
    <text evidence="1">The sequence shown here is derived from an EMBL/GenBank/DDBJ whole genome shotgun (WGS) entry which is preliminary data.</text>
</comment>
<reference evidence="1" key="1">
    <citation type="submission" date="2021-05" db="EMBL/GenBank/DDBJ databases">
        <authorList>
            <person name="Pan Q."/>
            <person name="Jouanno E."/>
            <person name="Zahm M."/>
            <person name="Klopp C."/>
            <person name="Cabau C."/>
            <person name="Louis A."/>
            <person name="Berthelot C."/>
            <person name="Parey E."/>
            <person name="Roest Crollius H."/>
            <person name="Montfort J."/>
            <person name="Robinson-Rechavi M."/>
            <person name="Bouchez O."/>
            <person name="Lampietro C."/>
            <person name="Lopez Roques C."/>
            <person name="Donnadieu C."/>
            <person name="Postlethwait J."/>
            <person name="Bobe J."/>
            <person name="Dillon D."/>
            <person name="Chandos A."/>
            <person name="von Hippel F."/>
            <person name="Guiguen Y."/>
        </authorList>
    </citation>
    <scope>NUCLEOTIDE SEQUENCE</scope>
    <source>
        <strain evidence="1">YG-Jan2019</strain>
    </source>
</reference>
<accession>A0ACC2GXB1</accession>
<organism evidence="1 2">
    <name type="scientific">Dallia pectoralis</name>
    <name type="common">Alaska blackfish</name>
    <dbReference type="NCBI Taxonomy" id="75939"/>
    <lineage>
        <taxon>Eukaryota</taxon>
        <taxon>Metazoa</taxon>
        <taxon>Chordata</taxon>
        <taxon>Craniata</taxon>
        <taxon>Vertebrata</taxon>
        <taxon>Euteleostomi</taxon>
        <taxon>Actinopterygii</taxon>
        <taxon>Neopterygii</taxon>
        <taxon>Teleostei</taxon>
        <taxon>Protacanthopterygii</taxon>
        <taxon>Esociformes</taxon>
        <taxon>Umbridae</taxon>
        <taxon>Dallia</taxon>
    </lineage>
</organism>
<gene>
    <name evidence="1" type="ORF">DPEC_G00102880</name>
</gene>
<evidence type="ECO:0000313" key="1">
    <source>
        <dbReference type="EMBL" id="KAJ8008253.1"/>
    </source>
</evidence>
<protein>
    <submittedName>
        <fullName evidence="1">Uncharacterized protein</fullName>
    </submittedName>
</protein>
<name>A0ACC2GXB1_DALPE</name>
<keyword evidence="2" id="KW-1185">Reference proteome</keyword>
<evidence type="ECO:0000313" key="2">
    <source>
        <dbReference type="Proteomes" id="UP001157502"/>
    </source>
</evidence>
<dbReference type="EMBL" id="CM055735">
    <property type="protein sequence ID" value="KAJ8008253.1"/>
    <property type="molecule type" value="Genomic_DNA"/>
</dbReference>
<dbReference type="Proteomes" id="UP001157502">
    <property type="component" value="Chromosome 8"/>
</dbReference>